<name>A0AAW0X427_CHEQU</name>
<comment type="caution">
    <text evidence="2">The sequence shown here is derived from an EMBL/GenBank/DDBJ whole genome shotgun (WGS) entry which is preliminary data.</text>
</comment>
<feature type="compositionally biased region" description="Low complexity" evidence="1">
    <location>
        <begin position="109"/>
        <end position="124"/>
    </location>
</feature>
<accession>A0AAW0X427</accession>
<evidence type="ECO:0000313" key="2">
    <source>
        <dbReference type="EMBL" id="KAK8734404.1"/>
    </source>
</evidence>
<gene>
    <name evidence="2" type="ORF">OTU49_006171</name>
</gene>
<proteinExistence type="predicted"/>
<dbReference type="Proteomes" id="UP001445076">
    <property type="component" value="Unassembled WGS sequence"/>
</dbReference>
<feature type="non-terminal residue" evidence="2">
    <location>
        <position position="1"/>
    </location>
</feature>
<reference evidence="2 3" key="1">
    <citation type="journal article" date="2024" name="BMC Genomics">
        <title>Genome assembly of redclaw crayfish (Cherax quadricarinatus) provides insights into its immune adaptation and hypoxia tolerance.</title>
        <authorList>
            <person name="Liu Z."/>
            <person name="Zheng J."/>
            <person name="Li H."/>
            <person name="Fang K."/>
            <person name="Wang S."/>
            <person name="He J."/>
            <person name="Zhou D."/>
            <person name="Weng S."/>
            <person name="Chi M."/>
            <person name="Gu Z."/>
            <person name="He J."/>
            <person name="Li F."/>
            <person name="Wang M."/>
        </authorList>
    </citation>
    <scope>NUCLEOTIDE SEQUENCE [LARGE SCALE GENOMIC DNA]</scope>
    <source>
        <strain evidence="2">ZL_2023a</strain>
    </source>
</reference>
<sequence>VYMVVKGQGKGGEETLSMTKPKAAKFLQRANQGNSNNHATFDQGDLQEQFQRLYTQLESLREKNLRLGNRQMVAKLTAMQEAAKNTTTTTVSSVTTAIVTEKNGRSAEQQQQQQPQQLLLQPHQQQRRRSQRERKYSDGIVMKPYVNSILANMTDNITCTSFQGEGETPISVVCPRDETRVNVGVKNVNLLRKSVSKEEILDKGGGRQGNGFCHLRKSAS</sequence>
<protein>
    <submittedName>
        <fullName evidence="2">Uncharacterized protein</fullName>
    </submittedName>
</protein>
<evidence type="ECO:0000313" key="3">
    <source>
        <dbReference type="Proteomes" id="UP001445076"/>
    </source>
</evidence>
<evidence type="ECO:0000256" key="1">
    <source>
        <dbReference type="SAM" id="MobiDB-lite"/>
    </source>
</evidence>
<organism evidence="2 3">
    <name type="scientific">Cherax quadricarinatus</name>
    <name type="common">Australian red claw crayfish</name>
    <dbReference type="NCBI Taxonomy" id="27406"/>
    <lineage>
        <taxon>Eukaryota</taxon>
        <taxon>Metazoa</taxon>
        <taxon>Ecdysozoa</taxon>
        <taxon>Arthropoda</taxon>
        <taxon>Crustacea</taxon>
        <taxon>Multicrustacea</taxon>
        <taxon>Malacostraca</taxon>
        <taxon>Eumalacostraca</taxon>
        <taxon>Eucarida</taxon>
        <taxon>Decapoda</taxon>
        <taxon>Pleocyemata</taxon>
        <taxon>Astacidea</taxon>
        <taxon>Parastacoidea</taxon>
        <taxon>Parastacidae</taxon>
        <taxon>Cherax</taxon>
    </lineage>
</organism>
<feature type="non-terminal residue" evidence="2">
    <location>
        <position position="220"/>
    </location>
</feature>
<dbReference type="AlphaFoldDB" id="A0AAW0X427"/>
<keyword evidence="3" id="KW-1185">Reference proteome</keyword>
<feature type="region of interest" description="Disordered" evidence="1">
    <location>
        <begin position="102"/>
        <end position="138"/>
    </location>
</feature>
<dbReference type="EMBL" id="JARKIK010000051">
    <property type="protein sequence ID" value="KAK8734404.1"/>
    <property type="molecule type" value="Genomic_DNA"/>
</dbReference>